<dbReference type="Proteomes" id="UP000441754">
    <property type="component" value="Unassembled WGS sequence"/>
</dbReference>
<accession>A0A7K0EJA1</accession>
<evidence type="ECO:0000256" key="1">
    <source>
        <dbReference type="SAM" id="MobiDB-lite"/>
    </source>
</evidence>
<proteinExistence type="predicted"/>
<keyword evidence="3" id="KW-1185">Reference proteome</keyword>
<evidence type="ECO:0000313" key="3">
    <source>
        <dbReference type="Proteomes" id="UP000441754"/>
    </source>
</evidence>
<feature type="region of interest" description="Disordered" evidence="1">
    <location>
        <begin position="32"/>
        <end position="54"/>
    </location>
</feature>
<comment type="caution">
    <text evidence="2">The sequence shown here is derived from an EMBL/GenBank/DDBJ whole genome shotgun (WGS) entry which is preliminary data.</text>
</comment>
<evidence type="ECO:0000313" key="2">
    <source>
        <dbReference type="EMBL" id="MRS61919.1"/>
    </source>
</evidence>
<dbReference type="OrthoDB" id="1489309at2"/>
<reference evidence="2 3" key="1">
    <citation type="journal article" date="2018" name="Antonie Van Leeuwenhoek">
        <title>Larkinella terrae sp. nov., isolated from soil on Jeju Island, South Korea.</title>
        <authorList>
            <person name="Ten L.N."/>
            <person name="Jeon J."/>
            <person name="Park S.J."/>
            <person name="Park S."/>
            <person name="Lee S.Y."/>
            <person name="Kim M.K."/>
            <person name="Jung H.Y."/>
        </authorList>
    </citation>
    <scope>NUCLEOTIDE SEQUENCE [LARGE SCALE GENOMIC DNA]</scope>
    <source>
        <strain evidence="2 3">KCTC 52001</strain>
    </source>
</reference>
<sequence>MTRLYILCLSILLFWLIIPASAQLPTRLPTFPGGANRTGGQTTPSTGGKGAGAGGAILDDSTKMIYGPKSTRYFLESDVLNNRKALIIIDTTLEGIHQAHYVERLENKYADLGNLGTALRPVFYESPAIGTQLGYNVYGLYGYQTQTVRYFDTRSPYTNMDLVLGGRGQNRIHFDFTQNINQRWNLGFNLQRMTSDLQFGGTSSTSGSISTQRLAENWNFLVHSNYRSKNQKYTLLAHYNNINHRMADQGGMIEPDTVSGNAINSNFELQPVLTNVNSHEKRNDLHLYHQYVLDTAFQVYNIIDFRSQTYSFSDPNITSNLRPVDSSHPERKPFYPSVYFDSLETNQTTRFRLLDNQIGIKGQFETRGSAFNYRAWLRNRVYGQSYTFNVGRLLPDSTFKTNRFETIVGGWLGYYFPDSLTRATAEVEYLLGRDVRFHGRLESRFLTAGYESIFASPTLVQTRFISNNYQWDHVTRQSSQFQLRGTQHAYGQLNLKVGKLVLSPGLDYYLLSNYIYFDTVGVPRQENNPFSVLRTGFGFEFKAGRFAAVGQGYYTLVSRDVLRIPRLFANARVEYNFLLFKKLYVLTGIQFHYKSAYFADQYMPLTQQYHLQNETKLGDYIMAEPFANFRINRVRLFLKLAHANQDLFNKIYYSAPYYRTINRSFAFGVHWLLFD</sequence>
<dbReference type="EMBL" id="WJXZ01000006">
    <property type="protein sequence ID" value="MRS61919.1"/>
    <property type="molecule type" value="Genomic_DNA"/>
</dbReference>
<name>A0A7K0EJA1_9BACT</name>
<dbReference type="InterPro" id="IPR025631">
    <property type="entry name" value="Porin_10"/>
</dbReference>
<dbReference type="AlphaFoldDB" id="A0A7K0EJA1"/>
<dbReference type="RefSeq" id="WP_154175308.1">
    <property type="nucleotide sequence ID" value="NZ_WJXZ01000006.1"/>
</dbReference>
<gene>
    <name evidence="2" type="ORF">GJJ30_11525</name>
</gene>
<dbReference type="Pfam" id="PF14121">
    <property type="entry name" value="Porin_10"/>
    <property type="match status" value="1"/>
</dbReference>
<protein>
    <recommendedName>
        <fullName evidence="4">Porin</fullName>
    </recommendedName>
</protein>
<evidence type="ECO:0008006" key="4">
    <source>
        <dbReference type="Google" id="ProtNLM"/>
    </source>
</evidence>
<organism evidence="2 3">
    <name type="scientific">Larkinella terrae</name>
    <dbReference type="NCBI Taxonomy" id="2025311"/>
    <lineage>
        <taxon>Bacteria</taxon>
        <taxon>Pseudomonadati</taxon>
        <taxon>Bacteroidota</taxon>
        <taxon>Cytophagia</taxon>
        <taxon>Cytophagales</taxon>
        <taxon>Spirosomataceae</taxon>
        <taxon>Larkinella</taxon>
    </lineage>
</organism>